<sequence>MPRAEPASQAFPIDAQQSLLTGIARSAFISETLPVFEAHPMTVAKGRRRARELPASHASEDPHGGGSARSDRRRGHHRVRSRRRSRTGAIPAQQA</sequence>
<name>A0A1Y5P3L0_9MICO</name>
<feature type="compositionally biased region" description="Basic and acidic residues" evidence="1">
    <location>
        <begin position="51"/>
        <end position="63"/>
    </location>
</feature>
<feature type="region of interest" description="Disordered" evidence="1">
    <location>
        <begin position="45"/>
        <end position="95"/>
    </location>
</feature>
<dbReference type="EMBL" id="FLQR01000008">
    <property type="protein sequence ID" value="SBS73227.1"/>
    <property type="molecule type" value="Genomic_DNA"/>
</dbReference>
<gene>
    <name evidence="2" type="ORF">MIPYR_40052</name>
</gene>
<protein>
    <submittedName>
        <fullName evidence="2">Uncharacterized protein</fullName>
    </submittedName>
</protein>
<evidence type="ECO:0000313" key="2">
    <source>
        <dbReference type="EMBL" id="SBS73227.1"/>
    </source>
</evidence>
<proteinExistence type="predicted"/>
<feature type="compositionally biased region" description="Basic residues" evidence="1">
    <location>
        <begin position="71"/>
        <end position="86"/>
    </location>
</feature>
<evidence type="ECO:0000256" key="1">
    <source>
        <dbReference type="SAM" id="MobiDB-lite"/>
    </source>
</evidence>
<reference evidence="2" key="1">
    <citation type="submission" date="2016-03" db="EMBL/GenBank/DDBJ databases">
        <authorList>
            <person name="Ploux O."/>
        </authorList>
    </citation>
    <scope>NUCLEOTIDE SEQUENCE</scope>
    <source>
        <strain evidence="2">UC1</strain>
    </source>
</reference>
<accession>A0A1Y5P3L0</accession>
<organism evidence="2">
    <name type="scientific">uncultured Microbacterium sp</name>
    <dbReference type="NCBI Taxonomy" id="191216"/>
    <lineage>
        <taxon>Bacteria</taxon>
        <taxon>Bacillati</taxon>
        <taxon>Actinomycetota</taxon>
        <taxon>Actinomycetes</taxon>
        <taxon>Micrococcales</taxon>
        <taxon>Microbacteriaceae</taxon>
        <taxon>Microbacterium</taxon>
        <taxon>environmental samples</taxon>
    </lineage>
</organism>
<dbReference type="AlphaFoldDB" id="A0A1Y5P3L0"/>